<evidence type="ECO:0000313" key="2">
    <source>
        <dbReference type="Proteomes" id="UP000249057"/>
    </source>
</evidence>
<dbReference type="Proteomes" id="UP000249057">
    <property type="component" value="Unassembled WGS sequence"/>
</dbReference>
<protein>
    <submittedName>
        <fullName evidence="1">Uncharacterized protein</fullName>
    </submittedName>
</protein>
<organism evidence="1 2">
    <name type="scientific">Aspergillus brunneoviolaceus CBS 621.78</name>
    <dbReference type="NCBI Taxonomy" id="1450534"/>
    <lineage>
        <taxon>Eukaryota</taxon>
        <taxon>Fungi</taxon>
        <taxon>Dikarya</taxon>
        <taxon>Ascomycota</taxon>
        <taxon>Pezizomycotina</taxon>
        <taxon>Eurotiomycetes</taxon>
        <taxon>Eurotiomycetidae</taxon>
        <taxon>Eurotiales</taxon>
        <taxon>Aspergillaceae</taxon>
        <taxon>Aspergillus</taxon>
        <taxon>Aspergillus subgen. Circumdati</taxon>
    </lineage>
</organism>
<accession>A0ACD1G6K8</accession>
<reference evidence="1" key="1">
    <citation type="submission" date="2018-02" db="EMBL/GenBank/DDBJ databases">
        <title>The genomes of Aspergillus section Nigri reveals drivers in fungal speciation.</title>
        <authorList>
            <consortium name="DOE Joint Genome Institute"/>
            <person name="Vesth T.C."/>
            <person name="Nybo J."/>
            <person name="Theobald S."/>
            <person name="Brandl J."/>
            <person name="Frisvad J.C."/>
            <person name="Nielsen K.F."/>
            <person name="Lyhne E.K."/>
            <person name="Kogle M.E."/>
            <person name="Kuo A."/>
            <person name="Riley R."/>
            <person name="Clum A."/>
            <person name="Nolan M."/>
            <person name="Lipzen A."/>
            <person name="Salamov A."/>
            <person name="Henrissat B."/>
            <person name="Wiebenga A."/>
            <person name="De vries R.P."/>
            <person name="Grigoriev I.V."/>
            <person name="Mortensen U.H."/>
            <person name="Andersen M.R."/>
            <person name="Baker S.E."/>
        </authorList>
    </citation>
    <scope>NUCLEOTIDE SEQUENCE</scope>
    <source>
        <strain evidence="1">CBS 621.78</strain>
    </source>
</reference>
<gene>
    <name evidence="1" type="ORF">BO95DRAFT_167172</name>
</gene>
<sequence>MVQPLEIRFPATDPNAWSIITIAEELAIPYTIHPDQIPSSRSPSIIPSTQELPNPNTRTTLFHANPIIQYLVDHYDHTNALSTTATTTEKHLLNQWLHLQTTLSSSPSPSPNSQTHNVLATLNTALTNQPWLVGERCSHADLAFLPGLHGLASSSGDDGLGLELMRAYPFVAAWVGRMERRGAWGRVLAAREEVLRDVNASAVRPEEEGLLDGESEWEELEGCSVAVDRVEEDEGELSVQPVVVEAVVRTDQVHDDEEEREGMMPCAAGFALQRVSTARQVLGYEHRDDDNDDDDDEREGLLPCAAFMLHAHAHAIPSQTRSGEDEDREGIPPCGAFVAHAKHPSNATTVVEDDDDEREGILPCGAFSAHAQHAPSTVEAEINNDNDADEKEGMLPCAGIGMPTPHATCTAEEDDFEREGMPPCSLMGMVY</sequence>
<evidence type="ECO:0000313" key="1">
    <source>
        <dbReference type="EMBL" id="RAH44874.1"/>
    </source>
</evidence>
<proteinExistence type="predicted"/>
<keyword evidence="2" id="KW-1185">Reference proteome</keyword>
<name>A0ACD1G6K8_9EURO</name>
<dbReference type="EMBL" id="KZ825350">
    <property type="protein sequence ID" value="RAH44874.1"/>
    <property type="molecule type" value="Genomic_DNA"/>
</dbReference>